<name>A0A9J5Y4Z4_SOLCO</name>
<comment type="caution">
    <text evidence="2">The sequence shown here is derived from an EMBL/GenBank/DDBJ whole genome shotgun (WGS) entry which is preliminary data.</text>
</comment>
<accession>A0A9J5Y4Z4</accession>
<dbReference type="EMBL" id="JACXVP010000007">
    <property type="protein sequence ID" value="KAG5595261.1"/>
    <property type="molecule type" value="Genomic_DNA"/>
</dbReference>
<evidence type="ECO:0000313" key="3">
    <source>
        <dbReference type="Proteomes" id="UP000824120"/>
    </source>
</evidence>
<dbReference type="Proteomes" id="UP000824120">
    <property type="component" value="Chromosome 7"/>
</dbReference>
<feature type="region of interest" description="Disordered" evidence="1">
    <location>
        <begin position="28"/>
        <end position="66"/>
    </location>
</feature>
<keyword evidence="3" id="KW-1185">Reference proteome</keyword>
<protein>
    <submittedName>
        <fullName evidence="2">Uncharacterized protein</fullName>
    </submittedName>
</protein>
<feature type="compositionally biased region" description="Polar residues" evidence="1">
    <location>
        <begin position="48"/>
        <end position="57"/>
    </location>
</feature>
<evidence type="ECO:0000313" key="2">
    <source>
        <dbReference type="EMBL" id="KAG5595261.1"/>
    </source>
</evidence>
<evidence type="ECO:0000256" key="1">
    <source>
        <dbReference type="SAM" id="MobiDB-lite"/>
    </source>
</evidence>
<reference evidence="2 3" key="1">
    <citation type="submission" date="2020-09" db="EMBL/GenBank/DDBJ databases">
        <title>De no assembly of potato wild relative species, Solanum commersonii.</title>
        <authorList>
            <person name="Cho K."/>
        </authorList>
    </citation>
    <scope>NUCLEOTIDE SEQUENCE [LARGE SCALE GENOMIC DNA]</scope>
    <source>
        <strain evidence="2">LZ3.2</strain>
        <tissue evidence="2">Leaf</tissue>
    </source>
</reference>
<dbReference type="OrthoDB" id="1324344at2759"/>
<organism evidence="2 3">
    <name type="scientific">Solanum commersonii</name>
    <name type="common">Commerson's wild potato</name>
    <name type="synonym">Commerson's nightshade</name>
    <dbReference type="NCBI Taxonomy" id="4109"/>
    <lineage>
        <taxon>Eukaryota</taxon>
        <taxon>Viridiplantae</taxon>
        <taxon>Streptophyta</taxon>
        <taxon>Embryophyta</taxon>
        <taxon>Tracheophyta</taxon>
        <taxon>Spermatophyta</taxon>
        <taxon>Magnoliopsida</taxon>
        <taxon>eudicotyledons</taxon>
        <taxon>Gunneridae</taxon>
        <taxon>Pentapetalae</taxon>
        <taxon>asterids</taxon>
        <taxon>lamiids</taxon>
        <taxon>Solanales</taxon>
        <taxon>Solanaceae</taxon>
        <taxon>Solanoideae</taxon>
        <taxon>Solaneae</taxon>
        <taxon>Solanum</taxon>
    </lineage>
</organism>
<proteinExistence type="predicted"/>
<gene>
    <name evidence="2" type="ORF">H5410_036493</name>
</gene>
<dbReference type="AlphaFoldDB" id="A0A9J5Y4Z4"/>
<sequence>MKICESPKPFGESPIYRIFSFCSSALSPEGKAQIGGEKEKSVNHRATPRSSDTSPNYPGNKDAKGK</sequence>